<evidence type="ECO:0000313" key="5">
    <source>
        <dbReference type="Proteomes" id="UP001152622"/>
    </source>
</evidence>
<evidence type="ECO:0000259" key="3">
    <source>
        <dbReference type="PROSITE" id="PS50835"/>
    </source>
</evidence>
<name>A0A9Q1J300_SYNKA</name>
<reference evidence="4" key="1">
    <citation type="journal article" date="2023" name="Science">
        <title>Genome structures resolve the early diversification of teleost fishes.</title>
        <authorList>
            <person name="Parey E."/>
            <person name="Louis A."/>
            <person name="Montfort J."/>
            <person name="Bouchez O."/>
            <person name="Roques C."/>
            <person name="Iampietro C."/>
            <person name="Lluch J."/>
            <person name="Castinel A."/>
            <person name="Donnadieu C."/>
            <person name="Desvignes T."/>
            <person name="Floi Bucao C."/>
            <person name="Jouanno E."/>
            <person name="Wen M."/>
            <person name="Mejri S."/>
            <person name="Dirks R."/>
            <person name="Jansen H."/>
            <person name="Henkel C."/>
            <person name="Chen W.J."/>
            <person name="Zahm M."/>
            <person name="Cabau C."/>
            <person name="Klopp C."/>
            <person name="Thompson A.W."/>
            <person name="Robinson-Rechavi M."/>
            <person name="Braasch I."/>
            <person name="Lecointre G."/>
            <person name="Bobe J."/>
            <person name="Postlethwait J.H."/>
            <person name="Berthelot C."/>
            <person name="Roest Crollius H."/>
            <person name="Guiguen Y."/>
        </authorList>
    </citation>
    <scope>NUCLEOTIDE SEQUENCE</scope>
    <source>
        <strain evidence="4">WJC10195</strain>
    </source>
</reference>
<keyword evidence="2" id="KW-1015">Disulfide bond</keyword>
<dbReference type="InterPro" id="IPR050488">
    <property type="entry name" value="Ig_Fc_receptor"/>
</dbReference>
<dbReference type="PANTHER" id="PTHR11481">
    <property type="entry name" value="IMMUNOGLOBULIN FC RECEPTOR"/>
    <property type="match status" value="1"/>
</dbReference>
<dbReference type="InterPro" id="IPR036179">
    <property type="entry name" value="Ig-like_dom_sf"/>
</dbReference>
<gene>
    <name evidence="4" type="ORF">SKAU_G00130820</name>
</gene>
<protein>
    <recommendedName>
        <fullName evidence="3">Ig-like domain-containing protein</fullName>
    </recommendedName>
</protein>
<dbReference type="SMART" id="SM00409">
    <property type="entry name" value="IG"/>
    <property type="match status" value="1"/>
</dbReference>
<dbReference type="Gene3D" id="2.60.40.10">
    <property type="entry name" value="Immunoglobulins"/>
    <property type="match status" value="2"/>
</dbReference>
<accession>A0A9Q1J300</accession>
<sequence>MRELVFILTACFALPKSEQKPEVTIYPKFKQVYSGDTLVMKCSGSGMLKWFFNTNHMEDQTKAIETWTINVISKNVSGSYHCQMAMLETPPEPAIVGKELILQCRVWGEPIISSTVFFKNGHEKQNTISSTLIIETVTIEDQGNYTCTATYKFRKNTSNIPNTVTSDIQELLVKVQPPEAVFIKRGSTLTCTCPKCPKPHSHRWYIYEEQRLMEFQDQKDILIPLNKESSYRCRAMWNDGVSTLSDQFRRMQDLMRRILEVEVKQNFSKENLGMI</sequence>
<evidence type="ECO:0000256" key="1">
    <source>
        <dbReference type="ARBA" id="ARBA00022729"/>
    </source>
</evidence>
<comment type="caution">
    <text evidence="4">The sequence shown here is derived from an EMBL/GenBank/DDBJ whole genome shotgun (WGS) entry which is preliminary data.</text>
</comment>
<keyword evidence="1" id="KW-0732">Signal</keyword>
<evidence type="ECO:0000256" key="2">
    <source>
        <dbReference type="ARBA" id="ARBA00023157"/>
    </source>
</evidence>
<dbReference type="InterPro" id="IPR007110">
    <property type="entry name" value="Ig-like_dom"/>
</dbReference>
<dbReference type="GO" id="GO:0009897">
    <property type="term" value="C:external side of plasma membrane"/>
    <property type="evidence" value="ECO:0007669"/>
    <property type="project" value="TreeGrafter"/>
</dbReference>
<keyword evidence="5" id="KW-1185">Reference proteome</keyword>
<dbReference type="Pfam" id="PF13927">
    <property type="entry name" value="Ig_3"/>
    <property type="match status" value="1"/>
</dbReference>
<dbReference type="EMBL" id="JAINUF010000004">
    <property type="protein sequence ID" value="KAJ8364251.1"/>
    <property type="molecule type" value="Genomic_DNA"/>
</dbReference>
<organism evidence="4 5">
    <name type="scientific">Synaphobranchus kaupii</name>
    <name type="common">Kaup's arrowtooth eel</name>
    <dbReference type="NCBI Taxonomy" id="118154"/>
    <lineage>
        <taxon>Eukaryota</taxon>
        <taxon>Metazoa</taxon>
        <taxon>Chordata</taxon>
        <taxon>Craniata</taxon>
        <taxon>Vertebrata</taxon>
        <taxon>Euteleostomi</taxon>
        <taxon>Actinopterygii</taxon>
        <taxon>Neopterygii</taxon>
        <taxon>Teleostei</taxon>
        <taxon>Anguilliformes</taxon>
        <taxon>Synaphobranchidae</taxon>
        <taxon>Synaphobranchus</taxon>
    </lineage>
</organism>
<dbReference type="GO" id="GO:0006955">
    <property type="term" value="P:immune response"/>
    <property type="evidence" value="ECO:0007669"/>
    <property type="project" value="TreeGrafter"/>
</dbReference>
<feature type="domain" description="Ig-like" evidence="3">
    <location>
        <begin position="21"/>
        <end position="165"/>
    </location>
</feature>
<dbReference type="PANTHER" id="PTHR11481:SF64">
    <property type="entry name" value="FC RECEPTOR-LIKE PROTEIN 4"/>
    <property type="match status" value="1"/>
</dbReference>
<dbReference type="PROSITE" id="PS50835">
    <property type="entry name" value="IG_LIKE"/>
    <property type="match status" value="1"/>
</dbReference>
<dbReference type="InterPro" id="IPR003599">
    <property type="entry name" value="Ig_sub"/>
</dbReference>
<dbReference type="Proteomes" id="UP001152622">
    <property type="component" value="Chromosome 4"/>
</dbReference>
<dbReference type="OrthoDB" id="8917564at2759"/>
<dbReference type="AlphaFoldDB" id="A0A9Q1J300"/>
<evidence type="ECO:0000313" key="4">
    <source>
        <dbReference type="EMBL" id="KAJ8364251.1"/>
    </source>
</evidence>
<dbReference type="InterPro" id="IPR013783">
    <property type="entry name" value="Ig-like_fold"/>
</dbReference>
<dbReference type="GO" id="GO:0004888">
    <property type="term" value="F:transmembrane signaling receptor activity"/>
    <property type="evidence" value="ECO:0007669"/>
    <property type="project" value="TreeGrafter"/>
</dbReference>
<proteinExistence type="predicted"/>
<dbReference type="SUPFAM" id="SSF48726">
    <property type="entry name" value="Immunoglobulin"/>
    <property type="match status" value="1"/>
</dbReference>
<dbReference type="GO" id="GO:0007166">
    <property type="term" value="P:cell surface receptor signaling pathway"/>
    <property type="evidence" value="ECO:0007669"/>
    <property type="project" value="TreeGrafter"/>
</dbReference>